<feature type="binding site" evidence="4">
    <location>
        <position position="309"/>
    </location>
    <ligand>
        <name>substrate</name>
    </ligand>
</feature>
<name>A0ABN1LDT9_9ALTE</name>
<dbReference type="SUPFAM" id="SSF51419">
    <property type="entry name" value="PLP-binding barrel"/>
    <property type="match status" value="1"/>
</dbReference>
<feature type="active site" description="Proton acceptor; specific for L-alanine" evidence="4">
    <location>
        <position position="261"/>
    </location>
</feature>
<dbReference type="Gene3D" id="2.40.37.10">
    <property type="entry name" value="Lyase, Ornithine Decarboxylase, Chain A, domain 1"/>
    <property type="match status" value="1"/>
</dbReference>
<dbReference type="InterPro" id="IPR001608">
    <property type="entry name" value="Ala_racemase_N"/>
</dbReference>
<keyword evidence="2 4" id="KW-0663">Pyridoxal phosphate</keyword>
<dbReference type="PROSITE" id="PS00395">
    <property type="entry name" value="ALANINE_RACEMASE"/>
    <property type="match status" value="1"/>
</dbReference>
<dbReference type="CDD" id="cd06827">
    <property type="entry name" value="PLPDE_III_AR_proteobact"/>
    <property type="match status" value="1"/>
</dbReference>
<dbReference type="Gene3D" id="3.20.20.10">
    <property type="entry name" value="Alanine racemase"/>
    <property type="match status" value="1"/>
</dbReference>
<comment type="catalytic activity">
    <reaction evidence="4">
        <text>L-alanine = D-alanine</text>
        <dbReference type="Rhea" id="RHEA:20249"/>
        <dbReference type="ChEBI" id="CHEBI:57416"/>
        <dbReference type="ChEBI" id="CHEBI:57972"/>
        <dbReference type="EC" id="5.1.1.1"/>
    </reaction>
</comment>
<comment type="function">
    <text evidence="4">Catalyzes the interconversion of L-alanine and D-alanine. May also act on other amino acids.</text>
</comment>
<evidence type="ECO:0000313" key="7">
    <source>
        <dbReference type="Proteomes" id="UP001500359"/>
    </source>
</evidence>
<dbReference type="InterPro" id="IPR009006">
    <property type="entry name" value="Ala_racemase/Decarboxylase_C"/>
</dbReference>
<dbReference type="InterPro" id="IPR020622">
    <property type="entry name" value="Ala_racemase_pyridoxalP-BS"/>
</dbReference>
<dbReference type="Pfam" id="PF01168">
    <property type="entry name" value="Ala_racemase_N"/>
    <property type="match status" value="1"/>
</dbReference>
<dbReference type="SMART" id="SM01005">
    <property type="entry name" value="Ala_racemase_C"/>
    <property type="match status" value="1"/>
</dbReference>
<comment type="caution">
    <text evidence="6">The sequence shown here is derived from an EMBL/GenBank/DDBJ whole genome shotgun (WGS) entry which is preliminary data.</text>
</comment>
<feature type="active site" description="Proton acceptor; specific for D-alanine" evidence="4">
    <location>
        <position position="35"/>
    </location>
</feature>
<evidence type="ECO:0000256" key="1">
    <source>
        <dbReference type="ARBA" id="ARBA00001933"/>
    </source>
</evidence>
<keyword evidence="3 4" id="KW-0413">Isomerase</keyword>
<reference evidence="6 7" key="1">
    <citation type="journal article" date="2019" name="Int. J. Syst. Evol. Microbiol.">
        <title>The Global Catalogue of Microorganisms (GCM) 10K type strain sequencing project: providing services to taxonomists for standard genome sequencing and annotation.</title>
        <authorList>
            <consortium name="The Broad Institute Genomics Platform"/>
            <consortium name="The Broad Institute Genome Sequencing Center for Infectious Disease"/>
            <person name="Wu L."/>
            <person name="Ma J."/>
        </authorList>
    </citation>
    <scope>NUCLEOTIDE SEQUENCE [LARGE SCALE GENOMIC DNA]</scope>
    <source>
        <strain evidence="6 7">JCM 15896</strain>
    </source>
</reference>
<dbReference type="InterPro" id="IPR000821">
    <property type="entry name" value="Ala_racemase"/>
</dbReference>
<evidence type="ECO:0000256" key="2">
    <source>
        <dbReference type="ARBA" id="ARBA00022898"/>
    </source>
</evidence>
<dbReference type="Pfam" id="PF00842">
    <property type="entry name" value="Ala_racemase_C"/>
    <property type="match status" value="1"/>
</dbReference>
<evidence type="ECO:0000256" key="3">
    <source>
        <dbReference type="ARBA" id="ARBA00023235"/>
    </source>
</evidence>
<comment type="cofactor">
    <cofactor evidence="1 4">
        <name>pyridoxal 5'-phosphate</name>
        <dbReference type="ChEBI" id="CHEBI:597326"/>
    </cofactor>
</comment>
<dbReference type="PRINTS" id="PR00992">
    <property type="entry name" value="ALARACEMASE"/>
</dbReference>
<evidence type="ECO:0000313" key="6">
    <source>
        <dbReference type="EMBL" id="GAA0852669.1"/>
    </source>
</evidence>
<dbReference type="InterPro" id="IPR029066">
    <property type="entry name" value="PLP-binding_barrel"/>
</dbReference>
<dbReference type="PANTHER" id="PTHR30511">
    <property type="entry name" value="ALANINE RACEMASE"/>
    <property type="match status" value="1"/>
</dbReference>
<accession>A0ABN1LDT9</accession>
<comment type="similarity">
    <text evidence="4">Belongs to the alanine racemase family.</text>
</comment>
<feature type="domain" description="Alanine racemase C-terminal" evidence="5">
    <location>
        <begin position="240"/>
        <end position="364"/>
    </location>
</feature>
<dbReference type="InterPro" id="IPR011079">
    <property type="entry name" value="Ala_racemase_C"/>
</dbReference>
<protein>
    <recommendedName>
        <fullName evidence="4">Alanine racemase</fullName>
        <ecNumber evidence="4">5.1.1.1</ecNumber>
    </recommendedName>
</protein>
<dbReference type="NCBIfam" id="TIGR00492">
    <property type="entry name" value="alr"/>
    <property type="match status" value="1"/>
</dbReference>
<keyword evidence="7" id="KW-1185">Reference proteome</keyword>
<evidence type="ECO:0000259" key="5">
    <source>
        <dbReference type="SMART" id="SM01005"/>
    </source>
</evidence>
<comment type="pathway">
    <text evidence="4">Amino-acid biosynthesis; D-alanine biosynthesis; D-alanine from L-alanine: step 1/1.</text>
</comment>
<dbReference type="EC" id="5.1.1.1" evidence="4"/>
<dbReference type="HAMAP" id="MF_01201">
    <property type="entry name" value="Ala_racemase"/>
    <property type="match status" value="1"/>
</dbReference>
<gene>
    <name evidence="6" type="primary">alr</name>
    <name evidence="6" type="ORF">GCM10009114_03290</name>
</gene>
<feature type="modified residue" description="N6-(pyridoxal phosphate)lysine" evidence="4">
    <location>
        <position position="35"/>
    </location>
</feature>
<feature type="binding site" evidence="4">
    <location>
        <position position="131"/>
    </location>
    <ligand>
        <name>substrate</name>
    </ligand>
</feature>
<organism evidence="6 7">
    <name type="scientific">Aliiglaciecola litoralis</name>
    <dbReference type="NCBI Taxonomy" id="582857"/>
    <lineage>
        <taxon>Bacteria</taxon>
        <taxon>Pseudomonadati</taxon>
        <taxon>Pseudomonadota</taxon>
        <taxon>Gammaproteobacteria</taxon>
        <taxon>Alteromonadales</taxon>
        <taxon>Alteromonadaceae</taxon>
        <taxon>Aliiglaciecola</taxon>
    </lineage>
</organism>
<proteinExistence type="inferred from homology"/>
<evidence type="ECO:0000256" key="4">
    <source>
        <dbReference type="HAMAP-Rule" id="MF_01201"/>
    </source>
</evidence>
<dbReference type="Proteomes" id="UP001500359">
    <property type="component" value="Unassembled WGS sequence"/>
</dbReference>
<dbReference type="PANTHER" id="PTHR30511:SF0">
    <property type="entry name" value="ALANINE RACEMASE, CATABOLIC-RELATED"/>
    <property type="match status" value="1"/>
</dbReference>
<sequence>MSRPTEILIDLDALKHNCRIAQSLAPNSKTVAVIKADAYGHGAIDIAQALQSQVAMFAVSSIEEAMELRMAGIRIPILLLEGCFSQQELECAVIQGFDVVMHNREQVDMLAQLQQQKGLTVWLKVDTGMHRLGFNESDVASVFDDLSASQSVNQIVLMTHLSVADEVKNIATQEQLGIFNRCVKQIQQISSQPVTVSIANSAAVQAWPNSHGDWNRPGIMLYGLSPFAEPKDLIEPLQPVMTLTSKVIALRQIQAQQSVGYGNTWTAKRASTIATIAVGYGDGYPRNAKSGTPVLVNGQRAQLCGRVSMDMITVDVTDLENVEIGSSVELWGKNLNANEVAKYADTIGYELVTRMPKRLSRRIGQSD</sequence>
<dbReference type="EMBL" id="BAAAFD010000001">
    <property type="protein sequence ID" value="GAA0852669.1"/>
    <property type="molecule type" value="Genomic_DNA"/>
</dbReference>
<dbReference type="SUPFAM" id="SSF50621">
    <property type="entry name" value="Alanine racemase C-terminal domain-like"/>
    <property type="match status" value="1"/>
</dbReference>